<feature type="signal peptide" evidence="10">
    <location>
        <begin position="1"/>
        <end position="18"/>
    </location>
</feature>
<feature type="domain" description="Cytochrome c" evidence="11">
    <location>
        <begin position="111"/>
        <end position="198"/>
    </location>
</feature>
<dbReference type="Gene3D" id="1.10.760.10">
    <property type="entry name" value="Cytochrome c-like domain"/>
    <property type="match status" value="2"/>
</dbReference>
<keyword evidence="4 9" id="KW-0479">Metal-binding</keyword>
<dbReference type="AlphaFoldDB" id="A0A3N1PN23"/>
<comment type="subcellular location">
    <subcellularLocation>
        <location evidence="1">Periplasm</location>
    </subcellularLocation>
</comment>
<feature type="binding site" description="axial binding residue" evidence="9">
    <location>
        <position position="77"/>
    </location>
    <ligand>
        <name>heme c</name>
        <dbReference type="ChEBI" id="CHEBI:61717"/>
        <label>1</label>
    </ligand>
    <ligandPart>
        <name>Fe</name>
        <dbReference type="ChEBI" id="CHEBI:18248"/>
    </ligandPart>
</feature>
<dbReference type="Pfam" id="PF00034">
    <property type="entry name" value="Cytochrom_C"/>
    <property type="match status" value="2"/>
</dbReference>
<dbReference type="PIRSF" id="PIRSF000005">
    <property type="entry name" value="Cytochrome_c4"/>
    <property type="match status" value="1"/>
</dbReference>
<evidence type="ECO:0000256" key="4">
    <source>
        <dbReference type="ARBA" id="ARBA00022723"/>
    </source>
</evidence>
<dbReference type="RefSeq" id="WP_123420773.1">
    <property type="nucleotide sequence ID" value="NZ_RJUL01000002.1"/>
</dbReference>
<keyword evidence="5" id="KW-0574">Periplasm</keyword>
<dbReference type="InterPro" id="IPR036909">
    <property type="entry name" value="Cyt_c-like_dom_sf"/>
</dbReference>
<evidence type="ECO:0000313" key="12">
    <source>
        <dbReference type="EMBL" id="ROQ29913.1"/>
    </source>
</evidence>
<evidence type="ECO:0000313" key="13">
    <source>
        <dbReference type="Proteomes" id="UP000268033"/>
    </source>
</evidence>
<dbReference type="EMBL" id="RJUL01000002">
    <property type="protein sequence ID" value="ROQ29913.1"/>
    <property type="molecule type" value="Genomic_DNA"/>
</dbReference>
<feature type="binding site" description="covalent" evidence="8">
    <location>
        <position position="123"/>
    </location>
    <ligand>
        <name>heme c</name>
        <dbReference type="ChEBI" id="CHEBI:61717"/>
        <label>2</label>
    </ligand>
</feature>
<dbReference type="PANTHER" id="PTHR33751">
    <property type="entry name" value="CBB3-TYPE CYTOCHROME C OXIDASE SUBUNIT FIXP"/>
    <property type="match status" value="1"/>
</dbReference>
<feature type="chain" id="PRO_5018006370" evidence="10">
    <location>
        <begin position="19"/>
        <end position="203"/>
    </location>
</feature>
<evidence type="ECO:0000256" key="5">
    <source>
        <dbReference type="ARBA" id="ARBA00022764"/>
    </source>
</evidence>
<comment type="PTM">
    <text evidence="8">Binds 2 heme c groups covalently per subunit.</text>
</comment>
<feature type="binding site" description="axial binding residue" evidence="9">
    <location>
        <position position="127"/>
    </location>
    <ligand>
        <name>heme c</name>
        <dbReference type="ChEBI" id="CHEBI:61717"/>
        <label>2</label>
    </ligand>
    <ligandPart>
        <name>Fe</name>
        <dbReference type="ChEBI" id="CHEBI:18248"/>
    </ligandPart>
</feature>
<evidence type="ECO:0000256" key="9">
    <source>
        <dbReference type="PIRSR" id="PIRSR000005-2"/>
    </source>
</evidence>
<accession>A0A3N1PN23</accession>
<dbReference type="GO" id="GO:0005506">
    <property type="term" value="F:iron ion binding"/>
    <property type="evidence" value="ECO:0007669"/>
    <property type="project" value="InterPro"/>
</dbReference>
<dbReference type="PANTHER" id="PTHR33751:SF9">
    <property type="entry name" value="CYTOCHROME C4"/>
    <property type="match status" value="1"/>
</dbReference>
<organism evidence="12 13">
    <name type="scientific">Gallaecimonas pentaromativorans</name>
    <dbReference type="NCBI Taxonomy" id="584787"/>
    <lineage>
        <taxon>Bacteria</taxon>
        <taxon>Pseudomonadati</taxon>
        <taxon>Pseudomonadota</taxon>
        <taxon>Gammaproteobacteria</taxon>
        <taxon>Enterobacterales</taxon>
        <taxon>Gallaecimonadaceae</taxon>
        <taxon>Gallaecimonas</taxon>
    </lineage>
</organism>
<feature type="binding site" description="covalent" evidence="8">
    <location>
        <position position="29"/>
    </location>
    <ligand>
        <name>heme c</name>
        <dbReference type="ChEBI" id="CHEBI:61717"/>
        <label>1</label>
    </ligand>
</feature>
<dbReference type="InterPro" id="IPR050597">
    <property type="entry name" value="Cytochrome_c_Oxidase_Subunit"/>
</dbReference>
<keyword evidence="3 8" id="KW-0349">Heme</keyword>
<evidence type="ECO:0000259" key="11">
    <source>
        <dbReference type="PROSITE" id="PS51007"/>
    </source>
</evidence>
<evidence type="ECO:0000256" key="8">
    <source>
        <dbReference type="PIRSR" id="PIRSR000005-1"/>
    </source>
</evidence>
<keyword evidence="7 9" id="KW-0408">Iron</keyword>
<dbReference type="SUPFAM" id="SSF46626">
    <property type="entry name" value="Cytochrome c"/>
    <property type="match status" value="2"/>
</dbReference>
<keyword evidence="13" id="KW-1185">Reference proteome</keyword>
<gene>
    <name evidence="12" type="ORF">EDC28_102288</name>
</gene>
<keyword evidence="2" id="KW-0813">Transport</keyword>
<feature type="binding site" description="covalent" evidence="8">
    <location>
        <position position="26"/>
    </location>
    <ligand>
        <name>heme c</name>
        <dbReference type="ChEBI" id="CHEBI:61717"/>
        <label>1</label>
    </ligand>
</feature>
<evidence type="ECO:0000256" key="2">
    <source>
        <dbReference type="ARBA" id="ARBA00022448"/>
    </source>
</evidence>
<evidence type="ECO:0000256" key="1">
    <source>
        <dbReference type="ARBA" id="ARBA00004418"/>
    </source>
</evidence>
<evidence type="ECO:0000256" key="3">
    <source>
        <dbReference type="ARBA" id="ARBA00022617"/>
    </source>
</evidence>
<evidence type="ECO:0000256" key="10">
    <source>
        <dbReference type="SAM" id="SignalP"/>
    </source>
</evidence>
<dbReference type="GO" id="GO:0042597">
    <property type="term" value="C:periplasmic space"/>
    <property type="evidence" value="ECO:0007669"/>
    <property type="project" value="UniProtKB-SubCell"/>
</dbReference>
<dbReference type="STRING" id="584787.GCA_001247655_03218"/>
<dbReference type="PROSITE" id="PS51007">
    <property type="entry name" value="CYTC"/>
    <property type="match status" value="2"/>
</dbReference>
<reference evidence="12 13" key="1">
    <citation type="submission" date="2018-11" db="EMBL/GenBank/DDBJ databases">
        <title>Genomic Encyclopedia of Type Strains, Phase IV (KMG-IV): sequencing the most valuable type-strain genomes for metagenomic binning, comparative biology and taxonomic classification.</title>
        <authorList>
            <person name="Goeker M."/>
        </authorList>
    </citation>
    <scope>NUCLEOTIDE SEQUENCE [LARGE SCALE GENOMIC DNA]</scope>
    <source>
        <strain evidence="12 13">DSM 21945</strain>
    </source>
</reference>
<dbReference type="GO" id="GO:0020037">
    <property type="term" value="F:heme binding"/>
    <property type="evidence" value="ECO:0007669"/>
    <property type="project" value="InterPro"/>
</dbReference>
<comment type="caution">
    <text evidence="12">The sequence shown here is derived from an EMBL/GenBank/DDBJ whole genome shotgun (WGS) entry which is preliminary data.</text>
</comment>
<protein>
    <submittedName>
        <fullName evidence="12">Cytochrome c553</fullName>
    </submittedName>
</protein>
<evidence type="ECO:0000256" key="6">
    <source>
        <dbReference type="ARBA" id="ARBA00022982"/>
    </source>
</evidence>
<dbReference type="Proteomes" id="UP000268033">
    <property type="component" value="Unassembled WGS sequence"/>
</dbReference>
<name>A0A3N1PN23_9GAMM</name>
<dbReference type="InterPro" id="IPR009056">
    <property type="entry name" value="Cyt_c-like_dom"/>
</dbReference>
<keyword evidence="6" id="KW-0249">Electron transport</keyword>
<dbReference type="InterPro" id="IPR024167">
    <property type="entry name" value="Cytochrome_c4-like"/>
</dbReference>
<sequence>MRSWLLVMTLALAGAAQAKEDNAQYCLVCHGSNAQGNASVKAPNLTVLPDWYLKEQLEGFQKGWRGMTPSDWHGREMMQVAKIMKPAEIEHAIAFVRQQPVAPAKVKLLSADAAHGKRLYQSCAGCHGASGEGMSAVKAPPLAGQSDWYILKQLEAYKSGERGEAEGDQYGAMMRQAAMMLGSEKDMQDVSAYLAGLPLTTKP</sequence>
<evidence type="ECO:0000256" key="7">
    <source>
        <dbReference type="ARBA" id="ARBA00023004"/>
    </source>
</evidence>
<feature type="domain" description="Cytochrome c" evidence="11">
    <location>
        <begin position="9"/>
        <end position="100"/>
    </location>
</feature>
<proteinExistence type="predicted"/>
<feature type="binding site" description="axial binding residue" evidence="9">
    <location>
        <position position="30"/>
    </location>
    <ligand>
        <name>heme c</name>
        <dbReference type="ChEBI" id="CHEBI:61717"/>
        <label>1</label>
    </ligand>
    <ligandPart>
        <name>Fe</name>
        <dbReference type="ChEBI" id="CHEBI:18248"/>
    </ligandPart>
</feature>
<keyword evidence="10" id="KW-0732">Signal</keyword>
<dbReference type="GO" id="GO:0009055">
    <property type="term" value="F:electron transfer activity"/>
    <property type="evidence" value="ECO:0007669"/>
    <property type="project" value="InterPro"/>
</dbReference>
<feature type="binding site" description="covalent" evidence="8">
    <location>
        <position position="126"/>
    </location>
    <ligand>
        <name>heme c</name>
        <dbReference type="ChEBI" id="CHEBI:61717"/>
        <label>2</label>
    </ligand>
</feature>
<feature type="binding site" description="axial binding residue" evidence="9">
    <location>
        <position position="174"/>
    </location>
    <ligand>
        <name>heme c</name>
        <dbReference type="ChEBI" id="CHEBI:61717"/>
        <label>2</label>
    </ligand>
    <ligandPart>
        <name>Fe</name>
        <dbReference type="ChEBI" id="CHEBI:18248"/>
    </ligandPart>
</feature>